<proteinExistence type="predicted"/>
<sequence length="105" mass="12353">MTQFVLEVLRFIGAPHGKYEHVGYMKAKFRTKKDAISYYDRHNQHMRSLNALNTYYSDWDPDTKLLYIVRVDHGVNDSVDCFYPGDNPHTTQTDNGANRTYIYLK</sequence>
<reference evidence="1" key="1">
    <citation type="journal article" date="2020" name="Nature">
        <title>Giant virus diversity and host interactions through global metagenomics.</title>
        <authorList>
            <person name="Schulz F."/>
            <person name="Roux S."/>
            <person name="Paez-Espino D."/>
            <person name="Jungbluth S."/>
            <person name="Walsh D.A."/>
            <person name="Denef V.J."/>
            <person name="McMahon K.D."/>
            <person name="Konstantinidis K.T."/>
            <person name="Eloe-Fadrosh E.A."/>
            <person name="Kyrpides N.C."/>
            <person name="Woyke T."/>
        </authorList>
    </citation>
    <scope>NUCLEOTIDE SEQUENCE</scope>
    <source>
        <strain evidence="1">GVMAG-S-1102113-118</strain>
    </source>
</reference>
<accession>A0A6C0KDI6</accession>
<protein>
    <submittedName>
        <fullName evidence="1">Uncharacterized protein</fullName>
    </submittedName>
</protein>
<dbReference type="EMBL" id="MN740839">
    <property type="protein sequence ID" value="QHU14378.1"/>
    <property type="molecule type" value="Genomic_DNA"/>
</dbReference>
<evidence type="ECO:0000313" key="1">
    <source>
        <dbReference type="EMBL" id="QHU14378.1"/>
    </source>
</evidence>
<dbReference type="AlphaFoldDB" id="A0A6C0KDI6"/>
<name>A0A6C0KDI6_9ZZZZ</name>
<organism evidence="1">
    <name type="scientific">viral metagenome</name>
    <dbReference type="NCBI Taxonomy" id="1070528"/>
    <lineage>
        <taxon>unclassified sequences</taxon>
        <taxon>metagenomes</taxon>
        <taxon>organismal metagenomes</taxon>
    </lineage>
</organism>